<dbReference type="Pfam" id="PF13584">
    <property type="entry name" value="BatD"/>
    <property type="match status" value="2"/>
</dbReference>
<dbReference type="Proteomes" id="UP000238426">
    <property type="component" value="Unassembled WGS sequence"/>
</dbReference>
<proteinExistence type="predicted"/>
<dbReference type="AlphaFoldDB" id="A0A2T1NDN3"/>
<dbReference type="PANTHER" id="PTHR40940:SF2">
    <property type="entry name" value="BATD"/>
    <property type="match status" value="1"/>
</dbReference>
<comment type="caution">
    <text evidence="2">The sequence shown here is derived from an EMBL/GenBank/DDBJ whole genome shotgun (WGS) entry which is preliminary data.</text>
</comment>
<dbReference type="PANTHER" id="PTHR40940">
    <property type="entry name" value="PROTEIN BATD-RELATED"/>
    <property type="match status" value="1"/>
</dbReference>
<protein>
    <submittedName>
        <fullName evidence="2">BatD protein</fullName>
    </submittedName>
</protein>
<dbReference type="OrthoDB" id="2079210at2"/>
<feature type="signal peptide" evidence="1">
    <location>
        <begin position="1"/>
        <end position="22"/>
    </location>
</feature>
<evidence type="ECO:0000313" key="3">
    <source>
        <dbReference type="Proteomes" id="UP000238426"/>
    </source>
</evidence>
<feature type="chain" id="PRO_5015636524" evidence="1">
    <location>
        <begin position="23"/>
        <end position="588"/>
    </location>
</feature>
<dbReference type="InterPro" id="IPR025738">
    <property type="entry name" value="BatD"/>
</dbReference>
<dbReference type="RefSeq" id="WP_106462650.1">
    <property type="nucleotide sequence ID" value="NZ_PXOQ01000007.1"/>
</dbReference>
<keyword evidence="3" id="KW-1185">Reference proteome</keyword>
<organism evidence="2 3">
    <name type="scientific">Aurantibacter aestuarii</name>
    <dbReference type="NCBI Taxonomy" id="1266046"/>
    <lineage>
        <taxon>Bacteria</taxon>
        <taxon>Pseudomonadati</taxon>
        <taxon>Bacteroidota</taxon>
        <taxon>Flavobacteriia</taxon>
        <taxon>Flavobacteriales</taxon>
        <taxon>Flavobacteriaceae</taxon>
        <taxon>Aurantibacter</taxon>
    </lineage>
</organism>
<reference evidence="2 3" key="1">
    <citation type="submission" date="2018-03" db="EMBL/GenBank/DDBJ databases">
        <title>Mesoflavibacter sp. HG37 and Mesoflavibacter sp. HG96 sp.nov., two marine bacteria isolated from seawater of Western Pacific Ocean.</title>
        <authorList>
            <person name="Cheng H."/>
            <person name="Wu Y.-H."/>
            <person name="Guo L.-L."/>
            <person name="Xu X.-W."/>
        </authorList>
    </citation>
    <scope>NUCLEOTIDE SEQUENCE [LARGE SCALE GENOMIC DNA]</scope>
    <source>
        <strain evidence="2 3">KCTC 32269</strain>
    </source>
</reference>
<evidence type="ECO:0000256" key="1">
    <source>
        <dbReference type="SAM" id="SignalP"/>
    </source>
</evidence>
<name>A0A2T1NDN3_9FLAO</name>
<dbReference type="EMBL" id="PXOQ01000007">
    <property type="protein sequence ID" value="PSG90509.1"/>
    <property type="molecule type" value="Genomic_DNA"/>
</dbReference>
<sequence>MKHSKCIGLLLMMLVFTSMITAQVQFEAKASKTTLGVNERLRIDFEMNEDGDNFIPPNFNGFTVVGGPNQSVSHSWMNGVRSFNKTYSYFLQPNSQGTFTISQAEIEVEGVVYKTSPVKITVTKAIDIPKDPNNPDYIANNKIHVTANLSKSKPYLNEAITVEYRLYVAPRTSVSNWREVDNPEFNGFWSQNIDTKSREVFKGIYNGEEYRYVILRRAVLYPQKTGELKIEPLSLDVGIDVPTGQYDFFGRPLSRQVRKTISTGTQIVDVKALPLEGKPDNFTGAVGDFTFKTTTDKTSLDANESFNLNIEVTGNGNLKLFELPGINLPSSLEVYEPERGEKVNTYSSGMQGKISDIYTIVPQFKGKYPLPSINFSYFDPKTETYKTLSSQEIIIDVINGPLATENTVVEENATPKSKDNQKEFLDIKTETAFTSTEQTHLYKSTGFWNALLLPLIAIPLALIIRRKREDYLADVSGNKSRKASRLSRKYLGAAKRNLGDKVPFYLALEKALHNYLKAKLRIETSEMSKEKIVAILEERDVTKESISQFISILESCEQARYSPITTVTMQQDYDKAAETISSIDKEIN</sequence>
<evidence type="ECO:0000313" key="2">
    <source>
        <dbReference type="EMBL" id="PSG90509.1"/>
    </source>
</evidence>
<gene>
    <name evidence="2" type="ORF">C7H52_04295</name>
</gene>
<keyword evidence="1" id="KW-0732">Signal</keyword>
<accession>A0A2T1NDN3</accession>